<comment type="caution">
    <text evidence="2">The sequence shown here is derived from an EMBL/GenBank/DDBJ whole genome shotgun (WGS) entry which is preliminary data.</text>
</comment>
<keyword evidence="3" id="KW-1185">Reference proteome</keyword>
<accession>A0A6N7PVH2</accession>
<name>A0A6N7PVH2_9BACT</name>
<evidence type="ECO:0000313" key="2">
    <source>
        <dbReference type="EMBL" id="MRG94440.1"/>
    </source>
</evidence>
<feature type="compositionally biased region" description="Pro residues" evidence="1">
    <location>
        <begin position="172"/>
        <end position="182"/>
    </location>
</feature>
<dbReference type="EMBL" id="WJIE01000006">
    <property type="protein sequence ID" value="MRG94440.1"/>
    <property type="molecule type" value="Genomic_DNA"/>
</dbReference>
<gene>
    <name evidence="2" type="ORF">GF068_21325</name>
</gene>
<organism evidence="2 3">
    <name type="scientific">Polyangium spumosum</name>
    <dbReference type="NCBI Taxonomy" id="889282"/>
    <lineage>
        <taxon>Bacteria</taxon>
        <taxon>Pseudomonadati</taxon>
        <taxon>Myxococcota</taxon>
        <taxon>Polyangia</taxon>
        <taxon>Polyangiales</taxon>
        <taxon>Polyangiaceae</taxon>
        <taxon>Polyangium</taxon>
    </lineage>
</organism>
<dbReference type="PANTHER" id="PTHR23330:SF9">
    <property type="entry name" value="PROLINE-RICH PROTEIN 11"/>
    <property type="match status" value="1"/>
</dbReference>
<dbReference type="RefSeq" id="WP_153821296.1">
    <property type="nucleotide sequence ID" value="NZ_WJIE01000006.1"/>
</dbReference>
<dbReference type="Proteomes" id="UP000440224">
    <property type="component" value="Unassembled WGS sequence"/>
</dbReference>
<protein>
    <submittedName>
        <fullName evidence="2">Uncharacterized protein</fullName>
    </submittedName>
</protein>
<feature type="compositionally biased region" description="Low complexity" evidence="1">
    <location>
        <begin position="191"/>
        <end position="221"/>
    </location>
</feature>
<feature type="compositionally biased region" description="Pro residues" evidence="1">
    <location>
        <begin position="222"/>
        <end position="264"/>
    </location>
</feature>
<evidence type="ECO:0000313" key="3">
    <source>
        <dbReference type="Proteomes" id="UP000440224"/>
    </source>
</evidence>
<feature type="compositionally biased region" description="Pro residues" evidence="1">
    <location>
        <begin position="293"/>
        <end position="312"/>
    </location>
</feature>
<dbReference type="OrthoDB" id="5489594at2"/>
<feature type="region of interest" description="Disordered" evidence="1">
    <location>
        <begin position="154"/>
        <end position="314"/>
    </location>
</feature>
<evidence type="ECO:0000256" key="1">
    <source>
        <dbReference type="SAM" id="MobiDB-lite"/>
    </source>
</evidence>
<feature type="compositionally biased region" description="Low complexity" evidence="1">
    <location>
        <begin position="281"/>
        <end position="292"/>
    </location>
</feature>
<dbReference type="PANTHER" id="PTHR23330">
    <property type="entry name" value="P300 TRANSCRIPTIONAL COFACTOR JMY-RELATED"/>
    <property type="match status" value="1"/>
</dbReference>
<reference evidence="2 3" key="1">
    <citation type="submission" date="2019-10" db="EMBL/GenBank/DDBJ databases">
        <title>A soil myxobacterium in the family Polyangiaceae.</title>
        <authorList>
            <person name="Li Y."/>
            <person name="Wang J."/>
        </authorList>
    </citation>
    <scope>NUCLEOTIDE SEQUENCE [LARGE SCALE GENOMIC DNA]</scope>
    <source>
        <strain evidence="2 3">DSM 14734</strain>
    </source>
</reference>
<dbReference type="AlphaFoldDB" id="A0A6N7PVH2"/>
<sequence>MRPSFGAFFVAASRKTELLSELRSRGYVVASIHRPPAPGRLRQAVEEAVESALAMRGAPPPSVSVDADGAASLRDQVVRARGLGSFGLALALPPLASLADTSGDAPALGPSDSAVLSIFNDAAQAGPVALVLDEGDRGLRILAPVRLDELVADAAPTRRAPPEHSRVVARPPLTPPAPPPEAEPSDVRPIAATSDSAAPEADASAERSAPIGRLRGLRAGPRPTPMGTPAVDPPPRAFKSTPPPPVDAAPPVEIPPPPRPPRTPSSPSLEAHRDRDREPEAAAAPAPKAADTLPPPPPLPSDLAPPSPPAQPSPVERILSAAEWRAFAMDLDNARGPKPAGVIDRLFATRYMPLVGALSRGHADGSVQRVVDGFRTAFEHSYTEGFAAIRATGKRPLMVLDAPDVAARIARLNNARAVRLLLVDALRFDLGERVMARLKPTLQGRAVCVDRTLLWSALPTTTPAQVALLGRGAEGLRDPLPEPGPEPDIVRGRALSTIRRERYGTKEVFKLDLVEARLRGVGPGFDERLGGIADEAAQVISRFIESSPPRTLLFVFGDHGFRLSCDARGTAPATQGGASPEEVLVPGYAWLVGGVH</sequence>
<proteinExistence type="predicted"/>
<feature type="compositionally biased region" description="Basic and acidic residues" evidence="1">
    <location>
        <begin position="270"/>
        <end position="280"/>
    </location>
</feature>